<dbReference type="OrthoDB" id="163768at2"/>
<dbReference type="EMBL" id="FNQM01000007">
    <property type="protein sequence ID" value="SEA60471.1"/>
    <property type="molecule type" value="Genomic_DNA"/>
</dbReference>
<dbReference type="InterPro" id="IPR031571">
    <property type="entry name" value="RcpC_dom"/>
</dbReference>
<name>A0A1H4CJ60_9RHOB</name>
<reference evidence="3 4" key="1">
    <citation type="submission" date="2016-10" db="EMBL/GenBank/DDBJ databases">
        <authorList>
            <person name="de Groot N.N."/>
        </authorList>
    </citation>
    <scope>NUCLEOTIDE SEQUENCE [LARGE SCALE GENOMIC DNA]</scope>
    <source>
        <strain evidence="3 4">DSM 15345</strain>
    </source>
</reference>
<evidence type="ECO:0000313" key="4">
    <source>
        <dbReference type="Proteomes" id="UP000198703"/>
    </source>
</evidence>
<feature type="domain" description="Flp pilus assembly protein RcpC/CpaB" evidence="2">
    <location>
        <begin position="107"/>
        <end position="224"/>
    </location>
</feature>
<evidence type="ECO:0000256" key="1">
    <source>
        <dbReference type="SAM" id="MobiDB-lite"/>
    </source>
</evidence>
<feature type="compositionally biased region" description="Low complexity" evidence="1">
    <location>
        <begin position="249"/>
        <end position="265"/>
    </location>
</feature>
<dbReference type="InterPro" id="IPR017592">
    <property type="entry name" value="Pilus_assmbl_Flp-typ_CpaB"/>
</dbReference>
<dbReference type="AlphaFoldDB" id="A0A1H4CJ60"/>
<organism evidence="3 4">
    <name type="scientific">Rubrimonas cliftonensis</name>
    <dbReference type="NCBI Taxonomy" id="89524"/>
    <lineage>
        <taxon>Bacteria</taxon>
        <taxon>Pseudomonadati</taxon>
        <taxon>Pseudomonadota</taxon>
        <taxon>Alphaproteobacteria</taxon>
        <taxon>Rhodobacterales</taxon>
        <taxon>Paracoccaceae</taxon>
        <taxon>Rubrimonas</taxon>
    </lineage>
</organism>
<feature type="region of interest" description="Disordered" evidence="1">
    <location>
        <begin position="232"/>
        <end position="288"/>
    </location>
</feature>
<proteinExistence type="predicted"/>
<protein>
    <submittedName>
        <fullName evidence="3">Pilus assembly protein CpaB</fullName>
    </submittedName>
</protein>
<evidence type="ECO:0000259" key="2">
    <source>
        <dbReference type="Pfam" id="PF16976"/>
    </source>
</evidence>
<dbReference type="Pfam" id="PF16976">
    <property type="entry name" value="RcpC"/>
    <property type="match status" value="1"/>
</dbReference>
<evidence type="ECO:0000313" key="3">
    <source>
        <dbReference type="EMBL" id="SEA60471.1"/>
    </source>
</evidence>
<dbReference type="RefSeq" id="WP_093254053.1">
    <property type="nucleotide sequence ID" value="NZ_FNQM01000007.1"/>
</dbReference>
<dbReference type="Proteomes" id="UP000198703">
    <property type="component" value="Unassembled WGS sequence"/>
</dbReference>
<dbReference type="NCBIfam" id="TIGR03177">
    <property type="entry name" value="pilus_cpaB"/>
    <property type="match status" value="1"/>
</dbReference>
<sequence length="288" mass="29792">MGALSRILILLLLIAAAGVVYVAYGPRQAAEAIEAPRARVRVAAEPLVVGTFLTDARAPFAPIEPALVEDDWIVEGESDPLGAVIIAPVPAGVPAPRSALLAPGQDGFLAAVLRPGYRAVALAVNEVTGAAGLIFPGDRVDLLLTQEIEVGADVAPGRRWASETILRDARVIAVDQRLGGALAARNREDEREAAPRTITLEVTSAGAERIAVARNLGSLSLTLRSLIVEGEAAPDPDDESGPTWAQDVSAATRAASGRAAPADDGPAPPAISPRVTVMRGGRNEEIAQ</sequence>
<dbReference type="STRING" id="89524.SAMN05444370_107101"/>
<accession>A0A1H4CJ60</accession>
<gene>
    <name evidence="3" type="ORF">SAMN05444370_107101</name>
</gene>
<keyword evidence="4" id="KW-1185">Reference proteome</keyword>